<feature type="non-terminal residue" evidence="1">
    <location>
        <position position="1"/>
    </location>
</feature>
<dbReference type="Gene3D" id="2.40.70.10">
    <property type="entry name" value="Acid Proteases"/>
    <property type="match status" value="1"/>
</dbReference>
<proteinExistence type="predicted"/>
<dbReference type="InterPro" id="IPR021109">
    <property type="entry name" value="Peptidase_aspartic_dom_sf"/>
</dbReference>
<name>A0ABQ8PZJ9_9AGAR</name>
<keyword evidence="2" id="KW-1185">Reference proteome</keyword>
<sequence>TISGCISAVDVPIQIGGRNFDHHIFISKHSIGNHDIILGQPFLQEFSARIDYDKGNHCKLYLWENDPSNPRNATAIRGAMPSASATIQEVYNNGEDEDFYE</sequence>
<comment type="caution">
    <text evidence="1">The sequence shown here is derived from an EMBL/GenBank/DDBJ whole genome shotgun (WGS) entry which is preliminary data.</text>
</comment>
<dbReference type="Proteomes" id="UP001163828">
    <property type="component" value="Unassembled WGS sequence"/>
</dbReference>
<gene>
    <name evidence="1" type="ORF">F5050DRAFT_1716409</name>
</gene>
<reference evidence="1" key="1">
    <citation type="submission" date="2022-08" db="EMBL/GenBank/DDBJ databases">
        <authorList>
            <consortium name="DOE Joint Genome Institute"/>
            <person name="Min B."/>
            <person name="Riley R."/>
            <person name="Sierra-Patev S."/>
            <person name="Naranjo-Ortiz M."/>
            <person name="Looney B."/>
            <person name="Konkel Z."/>
            <person name="Slot J.C."/>
            <person name="Sakamoto Y."/>
            <person name="Steenwyk J.L."/>
            <person name="Rokas A."/>
            <person name="Carro J."/>
            <person name="Camarero S."/>
            <person name="Ferreira P."/>
            <person name="Molpeceres G."/>
            <person name="Ruiz-Duenas F.J."/>
            <person name="Serrano A."/>
            <person name="Henrissat B."/>
            <person name="Drula E."/>
            <person name="Hughes K.W."/>
            <person name="Mata J.L."/>
            <person name="Ishikawa N.K."/>
            <person name="Vargas-Isla R."/>
            <person name="Ushijima S."/>
            <person name="Smith C.A."/>
            <person name="Ahrendt S."/>
            <person name="Andreopoulos W."/>
            <person name="He G."/>
            <person name="Labutti K."/>
            <person name="Lipzen A."/>
            <person name="Ng V."/>
            <person name="Sandor L."/>
            <person name="Barry K."/>
            <person name="Martinez A.T."/>
            <person name="Xiao Y."/>
            <person name="Gibbons J.G."/>
            <person name="Terashima K."/>
            <person name="Hibbett D.S."/>
            <person name="Grigoriev I.V."/>
        </authorList>
    </citation>
    <scope>NUCLEOTIDE SEQUENCE</scope>
    <source>
        <strain evidence="1">TFB10827</strain>
    </source>
</reference>
<accession>A0ABQ8PZJ9</accession>
<dbReference type="EMBL" id="MU791221">
    <property type="protein sequence ID" value="KAJ3991049.1"/>
    <property type="molecule type" value="Genomic_DNA"/>
</dbReference>
<protein>
    <submittedName>
        <fullName evidence="1">Uncharacterized protein</fullName>
    </submittedName>
</protein>
<evidence type="ECO:0000313" key="2">
    <source>
        <dbReference type="Proteomes" id="UP001163828"/>
    </source>
</evidence>
<evidence type="ECO:0000313" key="1">
    <source>
        <dbReference type="EMBL" id="KAJ3991049.1"/>
    </source>
</evidence>
<organism evidence="1 2">
    <name type="scientific">Lentinula boryana</name>
    <dbReference type="NCBI Taxonomy" id="40481"/>
    <lineage>
        <taxon>Eukaryota</taxon>
        <taxon>Fungi</taxon>
        <taxon>Dikarya</taxon>
        <taxon>Basidiomycota</taxon>
        <taxon>Agaricomycotina</taxon>
        <taxon>Agaricomycetes</taxon>
        <taxon>Agaricomycetidae</taxon>
        <taxon>Agaricales</taxon>
        <taxon>Marasmiineae</taxon>
        <taxon>Omphalotaceae</taxon>
        <taxon>Lentinula</taxon>
    </lineage>
</organism>